<keyword evidence="4" id="KW-1185">Reference proteome</keyword>
<feature type="transmembrane region" description="Helical" evidence="2">
    <location>
        <begin position="37"/>
        <end position="57"/>
    </location>
</feature>
<dbReference type="InterPro" id="IPR053160">
    <property type="entry name" value="MFS_DHA3_Transporter"/>
</dbReference>
<protein>
    <recommendedName>
        <fullName evidence="5">MFS transporter</fullName>
    </recommendedName>
</protein>
<dbReference type="Gene3D" id="1.20.1250.20">
    <property type="entry name" value="MFS general substrate transporter like domains"/>
    <property type="match status" value="1"/>
</dbReference>
<reference evidence="3" key="1">
    <citation type="submission" date="2022-12" db="EMBL/GenBank/DDBJ databases">
        <authorList>
            <person name="Wang J."/>
        </authorList>
    </citation>
    <scope>NUCLEOTIDE SEQUENCE</scope>
    <source>
        <strain evidence="3">HY-42-06</strain>
    </source>
</reference>
<dbReference type="Proteomes" id="UP001079657">
    <property type="component" value="Unassembled WGS sequence"/>
</dbReference>
<dbReference type="SUPFAM" id="SSF103473">
    <property type="entry name" value="MFS general substrate transporter"/>
    <property type="match status" value="1"/>
</dbReference>
<sequence>MEKEFERIEERAKSFSFYAQAIGSIAAGFLYAENIELPMIVSAVFMVFTMVISLKFIEPSIENKKEKYGEIYLNQIADSGKYILNNEKPKAIILYSMVFFIFYRGAFFLYQPYFEGVNIPYKFFGVIFAAFNIVAGITSKYSYKIMKITNRRTLMFLSALLIVSFFILGITKTWIGIIAILLQQVA</sequence>
<dbReference type="Pfam" id="PF07690">
    <property type="entry name" value="MFS_1"/>
    <property type="match status" value="1"/>
</dbReference>
<gene>
    <name evidence="3" type="ORF">OXH55_13455</name>
</gene>
<evidence type="ECO:0000256" key="1">
    <source>
        <dbReference type="ARBA" id="ARBA00004651"/>
    </source>
</evidence>
<keyword evidence="2" id="KW-0812">Transmembrane</keyword>
<evidence type="ECO:0000256" key="2">
    <source>
        <dbReference type="SAM" id="Phobius"/>
    </source>
</evidence>
<keyword evidence="2" id="KW-0472">Membrane</keyword>
<feature type="transmembrane region" description="Helical" evidence="2">
    <location>
        <begin position="155"/>
        <end position="182"/>
    </location>
</feature>
<comment type="caution">
    <text evidence="3">The sequence shown here is derived from an EMBL/GenBank/DDBJ whole genome shotgun (WGS) entry which is preliminary data.</text>
</comment>
<name>A0ABT4CRF1_9CLOT</name>
<dbReference type="PANTHER" id="PTHR23530:SF1">
    <property type="entry name" value="PERMEASE, MAJOR FACILITATOR SUPERFAMILY-RELATED"/>
    <property type="match status" value="1"/>
</dbReference>
<feature type="transmembrane region" description="Helical" evidence="2">
    <location>
        <begin position="12"/>
        <end position="31"/>
    </location>
</feature>
<dbReference type="InterPro" id="IPR011701">
    <property type="entry name" value="MFS"/>
</dbReference>
<proteinExistence type="predicted"/>
<dbReference type="RefSeq" id="WP_268050523.1">
    <property type="nucleotide sequence ID" value="NZ_JAPQES010000005.1"/>
</dbReference>
<feature type="transmembrane region" description="Helical" evidence="2">
    <location>
        <begin position="123"/>
        <end position="143"/>
    </location>
</feature>
<dbReference type="EMBL" id="JAPQES010000005">
    <property type="protein sequence ID" value="MCY6371648.1"/>
    <property type="molecule type" value="Genomic_DNA"/>
</dbReference>
<feature type="transmembrane region" description="Helical" evidence="2">
    <location>
        <begin position="91"/>
        <end position="111"/>
    </location>
</feature>
<accession>A0ABT4CRF1</accession>
<dbReference type="InterPro" id="IPR036259">
    <property type="entry name" value="MFS_trans_sf"/>
</dbReference>
<evidence type="ECO:0008006" key="5">
    <source>
        <dbReference type="Google" id="ProtNLM"/>
    </source>
</evidence>
<comment type="subcellular location">
    <subcellularLocation>
        <location evidence="1">Cell membrane</location>
        <topology evidence="1">Multi-pass membrane protein</topology>
    </subcellularLocation>
</comment>
<organism evidence="3 4">
    <name type="scientific">Clostridium ganghwense</name>
    <dbReference type="NCBI Taxonomy" id="312089"/>
    <lineage>
        <taxon>Bacteria</taxon>
        <taxon>Bacillati</taxon>
        <taxon>Bacillota</taxon>
        <taxon>Clostridia</taxon>
        <taxon>Eubacteriales</taxon>
        <taxon>Clostridiaceae</taxon>
        <taxon>Clostridium</taxon>
    </lineage>
</organism>
<evidence type="ECO:0000313" key="4">
    <source>
        <dbReference type="Proteomes" id="UP001079657"/>
    </source>
</evidence>
<keyword evidence="2" id="KW-1133">Transmembrane helix</keyword>
<dbReference type="PANTHER" id="PTHR23530">
    <property type="entry name" value="TRANSPORT PROTEIN-RELATED"/>
    <property type="match status" value="1"/>
</dbReference>
<evidence type="ECO:0000313" key="3">
    <source>
        <dbReference type="EMBL" id="MCY6371648.1"/>
    </source>
</evidence>